<dbReference type="AlphaFoldDB" id="A0A067SZT3"/>
<dbReference type="EMBL" id="KL142379">
    <property type="protein sequence ID" value="KDR76391.1"/>
    <property type="molecule type" value="Genomic_DNA"/>
</dbReference>
<dbReference type="Proteomes" id="UP000027222">
    <property type="component" value="Unassembled WGS sequence"/>
</dbReference>
<accession>A0A067SZT3</accession>
<organism evidence="1 2">
    <name type="scientific">Galerina marginata (strain CBS 339.88)</name>
    <dbReference type="NCBI Taxonomy" id="685588"/>
    <lineage>
        <taxon>Eukaryota</taxon>
        <taxon>Fungi</taxon>
        <taxon>Dikarya</taxon>
        <taxon>Basidiomycota</taxon>
        <taxon>Agaricomycotina</taxon>
        <taxon>Agaricomycetes</taxon>
        <taxon>Agaricomycetidae</taxon>
        <taxon>Agaricales</taxon>
        <taxon>Agaricineae</taxon>
        <taxon>Strophariaceae</taxon>
        <taxon>Galerina</taxon>
    </lineage>
</organism>
<proteinExistence type="predicted"/>
<protein>
    <submittedName>
        <fullName evidence="1">Uncharacterized protein</fullName>
    </submittedName>
</protein>
<gene>
    <name evidence="1" type="ORF">GALMADRAFT_481022</name>
</gene>
<name>A0A067SZT3_GALM3</name>
<dbReference type="HOGENOM" id="CLU_1938313_0_0_1"/>
<evidence type="ECO:0000313" key="1">
    <source>
        <dbReference type="EMBL" id="KDR76391.1"/>
    </source>
</evidence>
<reference evidence="2" key="1">
    <citation type="journal article" date="2014" name="Proc. Natl. Acad. Sci. U.S.A.">
        <title>Extensive sampling of basidiomycete genomes demonstrates inadequacy of the white-rot/brown-rot paradigm for wood decay fungi.</title>
        <authorList>
            <person name="Riley R."/>
            <person name="Salamov A.A."/>
            <person name="Brown D.W."/>
            <person name="Nagy L.G."/>
            <person name="Floudas D."/>
            <person name="Held B.W."/>
            <person name="Levasseur A."/>
            <person name="Lombard V."/>
            <person name="Morin E."/>
            <person name="Otillar R."/>
            <person name="Lindquist E.A."/>
            <person name="Sun H."/>
            <person name="LaButti K.M."/>
            <person name="Schmutz J."/>
            <person name="Jabbour D."/>
            <person name="Luo H."/>
            <person name="Baker S.E."/>
            <person name="Pisabarro A.G."/>
            <person name="Walton J.D."/>
            <person name="Blanchette R.A."/>
            <person name="Henrissat B."/>
            <person name="Martin F."/>
            <person name="Cullen D."/>
            <person name="Hibbett D.S."/>
            <person name="Grigoriev I.V."/>
        </authorList>
    </citation>
    <scope>NUCLEOTIDE SEQUENCE [LARGE SCALE GENOMIC DNA]</scope>
    <source>
        <strain evidence="2">CBS 339.88</strain>
    </source>
</reference>
<evidence type="ECO:0000313" key="2">
    <source>
        <dbReference type="Proteomes" id="UP000027222"/>
    </source>
</evidence>
<sequence>MHGCLGITAFMAIRRLDDSPNRNLNFACWSMSTPYPAFLRAYRCSKDCDLPSGPASPEGICLILVQLCPIGCCRVVGVPLIFRTSVNLQSSCQCPRRIDGLFILLFFPTDQSPGTSSLFRLRCLSTLDAP</sequence>
<keyword evidence="2" id="KW-1185">Reference proteome</keyword>